<dbReference type="AlphaFoldDB" id="A0A6L3ARN4"/>
<reference evidence="1 2" key="1">
    <citation type="submission" date="2018-07" db="EMBL/GenBank/DDBJ databases">
        <title>Genome sequence of Roseomonas fauriae ATCC 49958.</title>
        <authorList>
            <person name="Sant'Anna F.H."/>
            <person name="Baldani J.I."/>
            <person name="Zilli J.E."/>
            <person name="Reis V.M."/>
            <person name="Hartmann A."/>
            <person name="Cruz L."/>
            <person name="de Souza E.M."/>
            <person name="de Oliveira Pedrosa F."/>
            <person name="Passaglia L.M.P."/>
        </authorList>
    </citation>
    <scope>NUCLEOTIDE SEQUENCE [LARGE SCALE GENOMIC DNA]</scope>
    <source>
        <strain evidence="1 2">ATCC 49958</strain>
    </source>
</reference>
<dbReference type="CDD" id="cd00552">
    <property type="entry name" value="RaiA"/>
    <property type="match status" value="1"/>
</dbReference>
<protein>
    <submittedName>
        <fullName evidence="1">Ribosome-associated translation inhibitor RaiA</fullName>
    </submittedName>
</protein>
<organism evidence="1 2">
    <name type="scientific">Azospirillum brasilense</name>
    <dbReference type="NCBI Taxonomy" id="192"/>
    <lineage>
        <taxon>Bacteria</taxon>
        <taxon>Pseudomonadati</taxon>
        <taxon>Pseudomonadota</taxon>
        <taxon>Alphaproteobacteria</taxon>
        <taxon>Rhodospirillales</taxon>
        <taxon>Azospirillaceae</taxon>
        <taxon>Azospirillum</taxon>
    </lineage>
</organism>
<comment type="caution">
    <text evidence="1">The sequence shown here is derived from an EMBL/GenBank/DDBJ whole genome shotgun (WGS) entry which is preliminary data.</text>
</comment>
<dbReference type="EMBL" id="QOKV01000048">
    <property type="protein sequence ID" value="KAA0676294.1"/>
    <property type="molecule type" value="Genomic_DNA"/>
</dbReference>
<sequence length="116" mass="13412">MQPPLQITFHNMEPSPLLETCVRERAAKLERFFGHITACHVVIDAPHRHHHKGGLYTVRIDLTVPGEELAVRHAKPADHAHEDPEVAIRDSFDAIRRELEDYVRRRRQDVKTHSTS</sequence>
<dbReference type="RefSeq" id="WP_149168316.1">
    <property type="nucleotide sequence ID" value="NZ_QOKV01000048.1"/>
</dbReference>
<dbReference type="Gene3D" id="3.30.160.100">
    <property type="entry name" value="Ribosome hibernation promotion factor-like"/>
    <property type="match status" value="1"/>
</dbReference>
<evidence type="ECO:0000313" key="2">
    <source>
        <dbReference type="Proteomes" id="UP000476837"/>
    </source>
</evidence>
<dbReference type="InterPro" id="IPR036567">
    <property type="entry name" value="RHF-like"/>
</dbReference>
<accession>A0A6L3ARN4</accession>
<dbReference type="SUPFAM" id="SSF69754">
    <property type="entry name" value="Ribosome binding protein Y (YfiA homologue)"/>
    <property type="match status" value="1"/>
</dbReference>
<dbReference type="Pfam" id="PF02482">
    <property type="entry name" value="Ribosomal_S30AE"/>
    <property type="match status" value="1"/>
</dbReference>
<name>A0A6L3ARN4_AZOBR</name>
<gene>
    <name evidence="1" type="ORF">DS837_31100</name>
</gene>
<dbReference type="InterPro" id="IPR003489">
    <property type="entry name" value="RHF/RaiA"/>
</dbReference>
<evidence type="ECO:0000313" key="1">
    <source>
        <dbReference type="EMBL" id="KAA0676294.1"/>
    </source>
</evidence>
<dbReference type="Proteomes" id="UP000476837">
    <property type="component" value="Unassembled WGS sequence"/>
</dbReference>
<proteinExistence type="predicted"/>